<gene>
    <name evidence="2" type="ORF">GO495_03425</name>
</gene>
<keyword evidence="2" id="KW-0378">Hydrolase</keyword>
<dbReference type="EMBL" id="WRXO01000001">
    <property type="protein sequence ID" value="MVT39625.1"/>
    <property type="molecule type" value="Genomic_DNA"/>
</dbReference>
<dbReference type="SUPFAM" id="SSF52266">
    <property type="entry name" value="SGNH hydrolase"/>
    <property type="match status" value="1"/>
</dbReference>
<feature type="domain" description="SGNH hydrolase-type esterase" evidence="1">
    <location>
        <begin position="37"/>
        <end position="211"/>
    </location>
</feature>
<keyword evidence="3" id="KW-1185">Reference proteome</keyword>
<dbReference type="CDD" id="cd01832">
    <property type="entry name" value="SGNH_hydrolase_like_1"/>
    <property type="match status" value="1"/>
</dbReference>
<accession>A0A6N8J333</accession>
<dbReference type="Gene3D" id="3.40.50.1110">
    <property type="entry name" value="SGNH hydrolase"/>
    <property type="match status" value="1"/>
</dbReference>
<reference evidence="2 3" key="1">
    <citation type="submission" date="2019-12" db="EMBL/GenBank/DDBJ databases">
        <title>The draft genomic sequence of strain Chitinophaga oryziterrae JCM 16595.</title>
        <authorList>
            <person name="Zhang X."/>
        </authorList>
    </citation>
    <scope>NUCLEOTIDE SEQUENCE [LARGE SCALE GENOMIC DNA]</scope>
    <source>
        <strain evidence="2 3">JCM 16595</strain>
    </source>
</reference>
<organism evidence="2 3">
    <name type="scientific">Chitinophaga oryziterrae</name>
    <dbReference type="NCBI Taxonomy" id="1031224"/>
    <lineage>
        <taxon>Bacteria</taxon>
        <taxon>Pseudomonadati</taxon>
        <taxon>Bacteroidota</taxon>
        <taxon>Chitinophagia</taxon>
        <taxon>Chitinophagales</taxon>
        <taxon>Chitinophagaceae</taxon>
        <taxon>Chitinophaga</taxon>
    </lineage>
</organism>
<dbReference type="InterPro" id="IPR013830">
    <property type="entry name" value="SGNH_hydro"/>
</dbReference>
<comment type="caution">
    <text evidence="2">The sequence shown here is derived from an EMBL/GenBank/DDBJ whole genome shotgun (WGS) entry which is preliminary data.</text>
</comment>
<dbReference type="AlphaFoldDB" id="A0A6N8J333"/>
<name>A0A6N8J333_9BACT</name>
<dbReference type="OrthoDB" id="158267at2"/>
<evidence type="ECO:0000313" key="2">
    <source>
        <dbReference type="EMBL" id="MVT39625.1"/>
    </source>
</evidence>
<dbReference type="Proteomes" id="UP000468388">
    <property type="component" value="Unassembled WGS sequence"/>
</dbReference>
<evidence type="ECO:0000313" key="3">
    <source>
        <dbReference type="Proteomes" id="UP000468388"/>
    </source>
</evidence>
<dbReference type="Pfam" id="PF13472">
    <property type="entry name" value="Lipase_GDSL_2"/>
    <property type="match status" value="1"/>
</dbReference>
<evidence type="ECO:0000259" key="1">
    <source>
        <dbReference type="Pfam" id="PF13472"/>
    </source>
</evidence>
<dbReference type="GO" id="GO:0016788">
    <property type="term" value="F:hydrolase activity, acting on ester bonds"/>
    <property type="evidence" value="ECO:0007669"/>
    <property type="project" value="UniProtKB-ARBA"/>
</dbReference>
<sequence length="231" mass="25159">MFRLILICSIFFGCKNKEVPMIPGTNLSTDTGFTYLALGDSYTIGQSVPESDRYPVQAAKLLRESGVAMADPVIVARTGWTTDELNTGIQEAGITGSTYDVVTLLIGVNDQYRGRPVDAYKPGFTMLLQQAIAFAGGHSDRVVVLSIPDWSKVPFAEGRDRDGISAEIDEYNNANRKIAKKMKVHYIDITPGTLKAASDPSLVASDGLHYSGKEMAFWAHKLADTLKGILH</sequence>
<dbReference type="InterPro" id="IPR036514">
    <property type="entry name" value="SGNH_hydro_sf"/>
</dbReference>
<protein>
    <submittedName>
        <fullName evidence="2">SGNH/GDSL hydrolase family protein</fullName>
    </submittedName>
</protein>
<proteinExistence type="predicted"/>